<dbReference type="InterPro" id="IPR013320">
    <property type="entry name" value="ConA-like_dom_sf"/>
</dbReference>
<dbReference type="InterPro" id="IPR017850">
    <property type="entry name" value="Alkaline_phosphatase_core_sf"/>
</dbReference>
<dbReference type="Gene3D" id="3.40.720.10">
    <property type="entry name" value="Alkaline Phosphatase, subunit A"/>
    <property type="match status" value="1"/>
</dbReference>
<evidence type="ECO:0000259" key="6">
    <source>
        <dbReference type="Pfam" id="PF00884"/>
    </source>
</evidence>
<dbReference type="RefSeq" id="WP_390274951.1">
    <property type="nucleotide sequence ID" value="NZ_JBHRSA010000058.1"/>
</dbReference>
<dbReference type="EMBL" id="JBHRSA010000058">
    <property type="protein sequence ID" value="MFC3041819.1"/>
    <property type="molecule type" value="Genomic_DNA"/>
</dbReference>
<dbReference type="PROSITE" id="PS51257">
    <property type="entry name" value="PROKAR_LIPOPROTEIN"/>
    <property type="match status" value="1"/>
</dbReference>
<name>A0ABV7D063_9BACI</name>
<evidence type="ECO:0000313" key="7">
    <source>
        <dbReference type="EMBL" id="MFC3041819.1"/>
    </source>
</evidence>
<dbReference type="Proteomes" id="UP001595279">
    <property type="component" value="Unassembled WGS sequence"/>
</dbReference>
<dbReference type="InterPro" id="IPR024607">
    <property type="entry name" value="Sulfatase_CS"/>
</dbReference>
<feature type="domain" description="Sulfatase N-terminal" evidence="6">
    <location>
        <begin position="63"/>
        <end position="473"/>
    </location>
</feature>
<evidence type="ECO:0000256" key="1">
    <source>
        <dbReference type="ARBA" id="ARBA00008779"/>
    </source>
</evidence>
<comment type="similarity">
    <text evidence="1">Belongs to the sulfatase family.</text>
</comment>
<accession>A0ABV7D063</accession>
<keyword evidence="8" id="KW-1185">Reference proteome</keyword>
<dbReference type="EC" id="3.1.6.-" evidence="7"/>
<dbReference type="InterPro" id="IPR050738">
    <property type="entry name" value="Sulfatase"/>
</dbReference>
<keyword evidence="2" id="KW-0479">Metal-binding</keyword>
<reference evidence="8" key="1">
    <citation type="journal article" date="2019" name="Int. J. Syst. Evol. Microbiol.">
        <title>The Global Catalogue of Microorganisms (GCM) 10K type strain sequencing project: providing services to taxonomists for standard genome sequencing and annotation.</title>
        <authorList>
            <consortium name="The Broad Institute Genomics Platform"/>
            <consortium name="The Broad Institute Genome Sequencing Center for Infectious Disease"/>
            <person name="Wu L."/>
            <person name="Ma J."/>
        </authorList>
    </citation>
    <scope>NUCLEOTIDE SEQUENCE [LARGE SCALE GENOMIC DNA]</scope>
    <source>
        <strain evidence="8">KCTC 13128</strain>
    </source>
</reference>
<keyword evidence="3 7" id="KW-0378">Hydrolase</keyword>
<organism evidence="7 8">
    <name type="scientific">Virgibacillus xinjiangensis</name>
    <dbReference type="NCBI Taxonomy" id="393090"/>
    <lineage>
        <taxon>Bacteria</taxon>
        <taxon>Bacillati</taxon>
        <taxon>Bacillota</taxon>
        <taxon>Bacilli</taxon>
        <taxon>Bacillales</taxon>
        <taxon>Bacillaceae</taxon>
        <taxon>Virgibacillus</taxon>
    </lineage>
</organism>
<gene>
    <name evidence="7" type="ORF">ACFOGI_16410</name>
</gene>
<proteinExistence type="inferred from homology"/>
<feature type="region of interest" description="Disordered" evidence="5">
    <location>
        <begin position="34"/>
        <end position="58"/>
    </location>
</feature>
<sequence>MLKLKDEIKWSSPLKRFTATAATLALISGCTTGNASSDNAGDATARTESENADQGSEVEPDTNIAYIVLDDSGFSDLASYGSEIETPYTDALADNGLRYNNFHVNPTCSPTRAALLTGRQAHSVGMATVANFDMGSDYPNKRGRISPKAGTIAEVLGGEGYNSYALGKWHLSPSHQATPSGPYDNWPLGKGFDRFYGFLEDSTDQFQPEIVNDNTFVDVTEEEDYHFSEVMVDQANQYITDHVSTNDSPFLITLNFGSQHQPVQVPDEYIEMYEGKYDEGWDVIRKQRFERQKELGIIPEDAEFVERNPGIPAWDDLSEDEQKLFARFQEAYAGMMTHTDEQIGRFVEHLRSVGELDNTIIMVMSDNGASVLGGPNGSINHTLTYNVIPQEMDELMDNYDKIGTNEAKVEFPNGWAQVSNTPFKMYKATTYEAGIRSPLIVHYPEGIDDKGEVRGQYQHVSDITPTIYDLLGVELPKEIDGVKQMKLHGESFAESLVNPEIEGKQTQFYESNGVRAIYDGGWKAIASHQLGEPFEDDPWELYHVAEDVTEIKNLAEAEPKKLKEMQKLFEKEAKKYDVLPMTDLGPDGFLSVPEDSQRAKDKFIFYPNMSHLPEAASPFILNRSFSITVPLHRDSKEEEGVLVALGGYQSGYTLYLKDNRLVYEYNMGNEIYRVESDEEIPEGETTVKMHFEKTEDHQGITSLYADEKQIGKGEIAQTHPFKLSFEGLSIGKDSLYQVTPNYGENGVFEFGGEIEKVIYDLEGQK</sequence>
<protein>
    <submittedName>
        <fullName evidence="7">Arylsulfatase</fullName>
        <ecNumber evidence="7">3.1.6.-</ecNumber>
    </submittedName>
</protein>
<evidence type="ECO:0000256" key="5">
    <source>
        <dbReference type="SAM" id="MobiDB-lite"/>
    </source>
</evidence>
<dbReference type="SUPFAM" id="SSF49899">
    <property type="entry name" value="Concanavalin A-like lectins/glucanases"/>
    <property type="match status" value="1"/>
</dbReference>
<keyword evidence="4" id="KW-0106">Calcium</keyword>
<dbReference type="PROSITE" id="PS00523">
    <property type="entry name" value="SULFATASE_1"/>
    <property type="match status" value="1"/>
</dbReference>
<dbReference type="InterPro" id="IPR000917">
    <property type="entry name" value="Sulfatase_N"/>
</dbReference>
<dbReference type="Pfam" id="PF00884">
    <property type="entry name" value="Sulfatase"/>
    <property type="match status" value="1"/>
</dbReference>
<dbReference type="CDD" id="cd16025">
    <property type="entry name" value="PAS_like"/>
    <property type="match status" value="1"/>
</dbReference>
<evidence type="ECO:0000313" key="8">
    <source>
        <dbReference type="Proteomes" id="UP001595279"/>
    </source>
</evidence>
<evidence type="ECO:0000256" key="3">
    <source>
        <dbReference type="ARBA" id="ARBA00022801"/>
    </source>
</evidence>
<dbReference type="Gene3D" id="3.30.1120.10">
    <property type="match status" value="1"/>
</dbReference>
<dbReference type="SUPFAM" id="SSF53649">
    <property type="entry name" value="Alkaline phosphatase-like"/>
    <property type="match status" value="1"/>
</dbReference>
<comment type="caution">
    <text evidence="7">The sequence shown here is derived from an EMBL/GenBank/DDBJ whole genome shotgun (WGS) entry which is preliminary data.</text>
</comment>
<dbReference type="GO" id="GO:0016787">
    <property type="term" value="F:hydrolase activity"/>
    <property type="evidence" value="ECO:0007669"/>
    <property type="project" value="UniProtKB-KW"/>
</dbReference>
<dbReference type="PANTHER" id="PTHR42693">
    <property type="entry name" value="ARYLSULFATASE FAMILY MEMBER"/>
    <property type="match status" value="1"/>
</dbReference>
<evidence type="ECO:0000256" key="2">
    <source>
        <dbReference type="ARBA" id="ARBA00022723"/>
    </source>
</evidence>
<evidence type="ECO:0000256" key="4">
    <source>
        <dbReference type="ARBA" id="ARBA00022837"/>
    </source>
</evidence>